<dbReference type="SUPFAM" id="SSF50677">
    <property type="entry name" value="ValRS/IleRS/LeuRS editing domain"/>
    <property type="match status" value="1"/>
</dbReference>
<dbReference type="CDD" id="cd07961">
    <property type="entry name" value="Anticodon_Ia_Ile_ABEc"/>
    <property type="match status" value="1"/>
</dbReference>
<evidence type="ECO:0000256" key="9">
    <source>
        <dbReference type="NCBIfam" id="TIGR00392"/>
    </source>
</evidence>
<dbReference type="Gene3D" id="3.90.740.10">
    <property type="entry name" value="Valyl/Leucyl/Isoleucyl-tRNA synthetase, editing domain"/>
    <property type="match status" value="1"/>
</dbReference>
<feature type="domain" description="Methionyl/Valyl/Leucyl/Isoleucyl-tRNA synthetase anticodon-binding" evidence="11">
    <location>
        <begin position="733"/>
        <end position="884"/>
    </location>
</feature>
<keyword evidence="6" id="KW-0030">Aminoacyl-tRNA synthetase</keyword>
<dbReference type="InterPro" id="IPR013155">
    <property type="entry name" value="M/V/L/I-tRNA-synth_anticd-bd"/>
</dbReference>
<dbReference type="Pfam" id="PF19302">
    <property type="entry name" value="DUF5915"/>
    <property type="match status" value="1"/>
</dbReference>
<dbReference type="Pfam" id="PF08264">
    <property type="entry name" value="Anticodon_1"/>
    <property type="match status" value="1"/>
</dbReference>
<dbReference type="EC" id="6.1.1.5" evidence="1 9"/>
<dbReference type="GO" id="GO:0002161">
    <property type="term" value="F:aminoacyl-tRNA deacylase activity"/>
    <property type="evidence" value="ECO:0007669"/>
    <property type="project" value="InterPro"/>
</dbReference>
<dbReference type="InterPro" id="IPR014729">
    <property type="entry name" value="Rossmann-like_a/b/a_fold"/>
</dbReference>
<gene>
    <name evidence="12" type="primary">ileS_1</name>
    <name evidence="12" type="ORF">KSX_06940</name>
</gene>
<evidence type="ECO:0000259" key="11">
    <source>
        <dbReference type="Pfam" id="PF08264"/>
    </source>
</evidence>
<comment type="caution">
    <text evidence="12">The sequence shown here is derived from an EMBL/GenBank/DDBJ whole genome shotgun (WGS) entry which is preliminary data.</text>
</comment>
<dbReference type="InterPro" id="IPR033709">
    <property type="entry name" value="Anticodon_Ile_ABEc"/>
</dbReference>
<dbReference type="GO" id="GO:0004822">
    <property type="term" value="F:isoleucine-tRNA ligase activity"/>
    <property type="evidence" value="ECO:0007669"/>
    <property type="project" value="UniProtKB-UniRule"/>
</dbReference>
<evidence type="ECO:0000313" key="12">
    <source>
        <dbReference type="EMBL" id="GHO42531.1"/>
    </source>
</evidence>
<dbReference type="GO" id="GO:0000049">
    <property type="term" value="F:tRNA binding"/>
    <property type="evidence" value="ECO:0007669"/>
    <property type="project" value="InterPro"/>
</dbReference>
<keyword evidence="2 12" id="KW-0436">Ligase</keyword>
<dbReference type="SUPFAM" id="SSF52374">
    <property type="entry name" value="Nucleotidylyl transferase"/>
    <property type="match status" value="1"/>
</dbReference>
<comment type="function">
    <text evidence="7">Catalyzes the attachment of isoleucine to tRNA(Ile). As IleRS can inadvertently accommodate and process structurally similar amino acids such as valine, to avoid such errors it has two additional distinct tRNA(Ile)-dependent editing activities. One activity is designated as 'pretransfer' editing and involves the hydrolysis of activated Val-AMP. The other activity is designated 'posttransfer' editing and involves deacylation of mischarged Val-tRNA(Ile).</text>
</comment>
<protein>
    <recommendedName>
        <fullName evidence="1 9">Isoleucine--tRNA ligase</fullName>
        <ecNumber evidence="1 9">6.1.1.5</ecNumber>
    </recommendedName>
</protein>
<evidence type="ECO:0000256" key="6">
    <source>
        <dbReference type="ARBA" id="ARBA00023146"/>
    </source>
</evidence>
<evidence type="ECO:0000256" key="4">
    <source>
        <dbReference type="ARBA" id="ARBA00022840"/>
    </source>
</evidence>
<name>A0A8J3HSP1_9CHLR</name>
<dbReference type="PANTHER" id="PTHR42780">
    <property type="entry name" value="SOLEUCYL-TRNA SYNTHETASE"/>
    <property type="match status" value="1"/>
</dbReference>
<evidence type="ECO:0000256" key="3">
    <source>
        <dbReference type="ARBA" id="ARBA00022741"/>
    </source>
</evidence>
<evidence type="ECO:0000256" key="8">
    <source>
        <dbReference type="ARBA" id="ARBA00048359"/>
    </source>
</evidence>
<dbReference type="InterPro" id="IPR009008">
    <property type="entry name" value="Val/Leu/Ile-tRNA-synth_edit"/>
</dbReference>
<dbReference type="GO" id="GO:0006428">
    <property type="term" value="P:isoleucyl-tRNA aminoacylation"/>
    <property type="evidence" value="ECO:0007669"/>
    <property type="project" value="UniProtKB-UniRule"/>
</dbReference>
<dbReference type="Gene3D" id="1.10.730.10">
    <property type="entry name" value="Isoleucyl-tRNA Synthetase, Domain 1"/>
    <property type="match status" value="1"/>
</dbReference>
<feature type="domain" description="Aminoacyl-tRNA synthetase class Ia" evidence="10">
    <location>
        <begin position="44"/>
        <end position="663"/>
    </location>
</feature>
<proteinExistence type="predicted"/>
<dbReference type="GO" id="GO:0005524">
    <property type="term" value="F:ATP binding"/>
    <property type="evidence" value="ECO:0007669"/>
    <property type="project" value="UniProtKB-KW"/>
</dbReference>
<dbReference type="SUPFAM" id="SSF47323">
    <property type="entry name" value="Anticodon-binding domain of a subclass of class I aminoacyl-tRNA synthetases"/>
    <property type="match status" value="1"/>
</dbReference>
<keyword evidence="13" id="KW-1185">Reference proteome</keyword>
<accession>A0A8J3HSP1</accession>
<dbReference type="GO" id="GO:0005737">
    <property type="term" value="C:cytoplasm"/>
    <property type="evidence" value="ECO:0007669"/>
    <property type="project" value="UniProtKB-UniRule"/>
</dbReference>
<evidence type="ECO:0000259" key="10">
    <source>
        <dbReference type="Pfam" id="PF00133"/>
    </source>
</evidence>
<reference evidence="12" key="1">
    <citation type="submission" date="2020-10" db="EMBL/GenBank/DDBJ databases">
        <title>Taxonomic study of unclassified bacteria belonging to the class Ktedonobacteria.</title>
        <authorList>
            <person name="Yabe S."/>
            <person name="Wang C.M."/>
            <person name="Zheng Y."/>
            <person name="Sakai Y."/>
            <person name="Cavaletti L."/>
            <person name="Monciardini P."/>
            <person name="Donadio S."/>
        </authorList>
    </citation>
    <scope>NUCLEOTIDE SEQUENCE</scope>
    <source>
        <strain evidence="12">SOSP1-1</strain>
    </source>
</reference>
<dbReference type="NCBIfam" id="TIGR00392">
    <property type="entry name" value="ileS"/>
    <property type="match status" value="1"/>
</dbReference>
<dbReference type="Gene3D" id="3.30.720.200">
    <property type="match status" value="1"/>
</dbReference>
<evidence type="ECO:0000313" key="13">
    <source>
        <dbReference type="Proteomes" id="UP000612362"/>
    </source>
</evidence>
<dbReference type="PRINTS" id="PR00984">
    <property type="entry name" value="TRNASYNTHILE"/>
</dbReference>
<evidence type="ECO:0000256" key="5">
    <source>
        <dbReference type="ARBA" id="ARBA00022917"/>
    </source>
</evidence>
<dbReference type="AlphaFoldDB" id="A0A8J3HSP1"/>
<dbReference type="InterPro" id="IPR002301">
    <property type="entry name" value="Ile-tRNA-ligase"/>
</dbReference>
<evidence type="ECO:0000256" key="7">
    <source>
        <dbReference type="ARBA" id="ARBA00025217"/>
    </source>
</evidence>
<keyword evidence="4" id="KW-0067">ATP-binding</keyword>
<evidence type="ECO:0000256" key="1">
    <source>
        <dbReference type="ARBA" id="ARBA00013165"/>
    </source>
</evidence>
<keyword evidence="5" id="KW-0648">Protein biosynthesis</keyword>
<sequence>MIAPGFVYIDGFGAEEVTVSVSSTVFRPVMTADRVNYPALERSIQQWWDEHAVRQQYLKRNEQSTKRYSFLDGPITANNPMGVHHAWGRTYKDLYQRFKTMQGYKQRYQNGFDCQGLWVEVEVEKSLGLQTKRDIEAYGIAEFVARCKERVFKFAQVQSDQSVRLGYWMDWGNDYYTLSDENNYTIWHFLKQCHERGLIYKGHDVMPWCPRCATGLSNMEMESEGYKELTHLSLYVRFPLIDKPGEYLLAWTTTPWTLAANVAAAVHPDLNYVRVEQDGEYYYLAEQLLPVLKALKGRDKGDYRVTETLKGHDMVGWRYRGPFDELPAVQGIEHKVVPGKDVNASEGTGIVHTAPGCGHEDFLLGKEFGLPIIAPVDEFGVYIDGFDWLTGQSAASVAQQVAENLTQKGLLYRPQNYKHRYPTCWRCKTELIFRLVDEWFISMDQLRQEIMEVVKQITWMPAWGYDREMDWLRNMDDWMISKKRYWGLALPIFDCAACGHFEVIGSKEELRERAVSGWEDFEGHTPHRPYVDAVKISCAQCGAEVSRVKDVGNPWLDAGIVPYSTLHYLTDNAYWQEWFPAEFVTESFPGQFRNWFYSMLVMSTVLKNKPPFQKLFGYATVFGEDGTPMHKSKGNLVVFDEAAERVGSDTMRWLFSNHVPEQNLNFPNIPTPEEMEKSERTGLPVRLSEKWMLVRRTLDKIWNVYWFFVTYANIDSFNPGTQHLAVEKRSELDRWIISELHTTIKTVTQGLEQYDTNRPAEAVQEFLEDLSNWYLRRSRERIWKSEMDDDKLGAFLTLYESLTTLVTLLAPFMPFLAEELYQNLVRSVDTQAPLSVHLCDWPQAQEALIDEQLARETHLVMRIVGLGRAAREKAQIRVRQPLKTLQVRVPSQEEEEALQRHKEQVLEELNIKSLRMMRSDSRMLAYTLRPQVKILGPKYGQVVQKILAYFKTLSEHEAQEAAQTLQTQGKLDLTFGDAQVSLTPEEVQVISTARPGYVTAEEHGYIAALETTITPQLREEGLVRDLTHFVQDMRKKAGLNIEDHIGLALYADPDLANIILHYSDEIQAETLASNLLISVSEAKDKPSFPEMYRETIAPTEAKKLESYTVLVVLGKQ</sequence>
<keyword evidence="3" id="KW-0547">Nucleotide-binding</keyword>
<organism evidence="12 13">
    <name type="scientific">Ktedonospora formicarum</name>
    <dbReference type="NCBI Taxonomy" id="2778364"/>
    <lineage>
        <taxon>Bacteria</taxon>
        <taxon>Bacillati</taxon>
        <taxon>Chloroflexota</taxon>
        <taxon>Ktedonobacteria</taxon>
        <taxon>Ktedonobacterales</taxon>
        <taxon>Ktedonobacteraceae</taxon>
        <taxon>Ktedonospora</taxon>
    </lineage>
</organism>
<dbReference type="Pfam" id="PF00133">
    <property type="entry name" value="tRNA-synt_1"/>
    <property type="match status" value="1"/>
</dbReference>
<evidence type="ECO:0000256" key="2">
    <source>
        <dbReference type="ARBA" id="ARBA00022598"/>
    </source>
</evidence>
<dbReference type="Gene3D" id="3.40.50.620">
    <property type="entry name" value="HUPs"/>
    <property type="match status" value="2"/>
</dbReference>
<comment type="catalytic activity">
    <reaction evidence="8">
        <text>tRNA(Ile) + L-isoleucine + ATP = L-isoleucyl-tRNA(Ile) + AMP + diphosphate</text>
        <dbReference type="Rhea" id="RHEA:11060"/>
        <dbReference type="Rhea" id="RHEA-COMP:9666"/>
        <dbReference type="Rhea" id="RHEA-COMP:9695"/>
        <dbReference type="ChEBI" id="CHEBI:30616"/>
        <dbReference type="ChEBI" id="CHEBI:33019"/>
        <dbReference type="ChEBI" id="CHEBI:58045"/>
        <dbReference type="ChEBI" id="CHEBI:78442"/>
        <dbReference type="ChEBI" id="CHEBI:78528"/>
        <dbReference type="ChEBI" id="CHEBI:456215"/>
        <dbReference type="EC" id="6.1.1.5"/>
    </reaction>
</comment>
<dbReference type="EMBL" id="BNJF01000001">
    <property type="protein sequence ID" value="GHO42531.1"/>
    <property type="molecule type" value="Genomic_DNA"/>
</dbReference>
<dbReference type="Proteomes" id="UP000612362">
    <property type="component" value="Unassembled WGS sequence"/>
</dbReference>
<dbReference type="InterPro" id="IPR002300">
    <property type="entry name" value="aa-tRNA-synth_Ia"/>
</dbReference>
<dbReference type="PANTHER" id="PTHR42780:SF1">
    <property type="entry name" value="ISOLEUCINE--TRNA LIGASE, CYTOPLASMIC"/>
    <property type="match status" value="1"/>
</dbReference>
<dbReference type="InterPro" id="IPR009080">
    <property type="entry name" value="tRNAsynth_Ia_anticodon-bd"/>
</dbReference>
<dbReference type="InterPro" id="IPR023586">
    <property type="entry name" value="Ile-tRNA-ligase_type2"/>
</dbReference>